<dbReference type="Gene3D" id="3.30.300.30">
    <property type="match status" value="1"/>
</dbReference>
<dbReference type="InterPro" id="IPR025110">
    <property type="entry name" value="AMP-bd_C"/>
</dbReference>
<dbReference type="PROSITE" id="PS50075">
    <property type="entry name" value="CARRIER"/>
    <property type="match status" value="1"/>
</dbReference>
<dbReference type="SUPFAM" id="SSF52777">
    <property type="entry name" value="CoA-dependent acyltransferases"/>
    <property type="match status" value="2"/>
</dbReference>
<dbReference type="Gene3D" id="1.10.1200.10">
    <property type="entry name" value="ACP-like"/>
    <property type="match status" value="1"/>
</dbReference>
<dbReference type="Pfam" id="PF00501">
    <property type="entry name" value="AMP-binding"/>
    <property type="match status" value="1"/>
</dbReference>
<keyword evidence="3" id="KW-0597">Phosphoprotein</keyword>
<feature type="domain" description="Carrier" evidence="5">
    <location>
        <begin position="509"/>
        <end position="584"/>
    </location>
</feature>
<evidence type="ECO:0000256" key="4">
    <source>
        <dbReference type="SAM" id="MobiDB-lite"/>
    </source>
</evidence>
<dbReference type="SMART" id="SM00823">
    <property type="entry name" value="PKS_PP"/>
    <property type="match status" value="1"/>
</dbReference>
<dbReference type="InterPro" id="IPR023213">
    <property type="entry name" value="CAT-like_dom_sf"/>
</dbReference>
<gene>
    <name evidence="6" type="ORF">ACFFRH_28885</name>
</gene>
<keyword evidence="2" id="KW-0596">Phosphopantetheine</keyword>
<dbReference type="Pfam" id="PF00550">
    <property type="entry name" value="PP-binding"/>
    <property type="match status" value="1"/>
</dbReference>
<comment type="caution">
    <text evidence="6">The sequence shown here is derived from an EMBL/GenBank/DDBJ whole genome shotgun (WGS) entry which is preliminary data.</text>
</comment>
<evidence type="ECO:0000259" key="5">
    <source>
        <dbReference type="PROSITE" id="PS50075"/>
    </source>
</evidence>
<dbReference type="Gene3D" id="3.30.559.10">
    <property type="entry name" value="Chloramphenicol acetyltransferase-like domain"/>
    <property type="match status" value="1"/>
</dbReference>
<accession>A0ABV5TKJ0</accession>
<proteinExistence type="predicted"/>
<dbReference type="Pfam" id="PF13193">
    <property type="entry name" value="AMP-binding_C"/>
    <property type="match status" value="1"/>
</dbReference>
<dbReference type="InterPro" id="IPR036736">
    <property type="entry name" value="ACP-like_sf"/>
</dbReference>
<evidence type="ECO:0000313" key="6">
    <source>
        <dbReference type="EMBL" id="MFB9679517.1"/>
    </source>
</evidence>
<dbReference type="InterPro" id="IPR020806">
    <property type="entry name" value="PKS_PP-bd"/>
</dbReference>
<protein>
    <submittedName>
        <fullName evidence="6">Amino acid adenylation domain-containing protein</fullName>
    </submittedName>
</protein>
<dbReference type="InterPro" id="IPR020459">
    <property type="entry name" value="AMP-binding"/>
</dbReference>
<comment type="cofactor">
    <cofactor evidence="1">
        <name>pantetheine 4'-phosphate</name>
        <dbReference type="ChEBI" id="CHEBI:47942"/>
    </cofactor>
</comment>
<dbReference type="PANTHER" id="PTHR45527:SF1">
    <property type="entry name" value="FATTY ACID SYNTHASE"/>
    <property type="match status" value="1"/>
</dbReference>
<dbReference type="EMBL" id="JBHMBS010000016">
    <property type="protein sequence ID" value="MFB9679517.1"/>
    <property type="molecule type" value="Genomic_DNA"/>
</dbReference>
<feature type="region of interest" description="Disordered" evidence="4">
    <location>
        <begin position="485"/>
        <end position="509"/>
    </location>
</feature>
<dbReference type="PANTHER" id="PTHR45527">
    <property type="entry name" value="NONRIBOSOMAL PEPTIDE SYNTHETASE"/>
    <property type="match status" value="1"/>
</dbReference>
<dbReference type="PRINTS" id="PR00154">
    <property type="entry name" value="AMPBINDING"/>
</dbReference>
<evidence type="ECO:0000256" key="2">
    <source>
        <dbReference type="ARBA" id="ARBA00022450"/>
    </source>
</evidence>
<evidence type="ECO:0000256" key="1">
    <source>
        <dbReference type="ARBA" id="ARBA00001957"/>
    </source>
</evidence>
<reference evidence="6 7" key="1">
    <citation type="submission" date="2024-09" db="EMBL/GenBank/DDBJ databases">
        <authorList>
            <person name="Sun Q."/>
            <person name="Mori K."/>
        </authorList>
    </citation>
    <scope>NUCLEOTIDE SEQUENCE [LARGE SCALE GENOMIC DNA]</scope>
    <source>
        <strain evidence="6 7">JCM 3028</strain>
    </source>
</reference>
<evidence type="ECO:0000313" key="7">
    <source>
        <dbReference type="Proteomes" id="UP001589610"/>
    </source>
</evidence>
<name>A0ABV5TKJ0_9ACTN</name>
<dbReference type="Gene3D" id="3.30.559.30">
    <property type="entry name" value="Nonribosomal peptide synthetase, condensation domain"/>
    <property type="match status" value="1"/>
</dbReference>
<dbReference type="NCBIfam" id="TIGR01733">
    <property type="entry name" value="AA-adenyl-dom"/>
    <property type="match status" value="1"/>
</dbReference>
<dbReference type="InterPro" id="IPR045851">
    <property type="entry name" value="AMP-bd_C_sf"/>
</dbReference>
<dbReference type="InterPro" id="IPR010071">
    <property type="entry name" value="AA_adenyl_dom"/>
</dbReference>
<dbReference type="SUPFAM" id="SSF47336">
    <property type="entry name" value="ACP-like"/>
    <property type="match status" value="1"/>
</dbReference>
<dbReference type="SUPFAM" id="SSF56801">
    <property type="entry name" value="Acetyl-CoA synthetase-like"/>
    <property type="match status" value="1"/>
</dbReference>
<dbReference type="InterPro" id="IPR001242">
    <property type="entry name" value="Condensation_dom"/>
</dbReference>
<dbReference type="PROSITE" id="PS00455">
    <property type="entry name" value="AMP_BINDING"/>
    <property type="match status" value="1"/>
</dbReference>
<dbReference type="Pfam" id="PF00668">
    <property type="entry name" value="Condensation"/>
    <property type="match status" value="1"/>
</dbReference>
<dbReference type="InterPro" id="IPR020845">
    <property type="entry name" value="AMP-binding_CS"/>
</dbReference>
<dbReference type="CDD" id="cd19531">
    <property type="entry name" value="LCL_NRPS-like"/>
    <property type="match status" value="1"/>
</dbReference>
<dbReference type="Gene3D" id="3.40.50.12780">
    <property type="entry name" value="N-terminal domain of ligase-like"/>
    <property type="match status" value="1"/>
</dbReference>
<dbReference type="InterPro" id="IPR000873">
    <property type="entry name" value="AMP-dep_synth/lig_dom"/>
</dbReference>
<evidence type="ECO:0000256" key="3">
    <source>
        <dbReference type="ARBA" id="ARBA00022553"/>
    </source>
</evidence>
<keyword evidence="7" id="KW-1185">Reference proteome</keyword>
<organism evidence="6 7">
    <name type="scientific">Streptosporangium vulgare</name>
    <dbReference type="NCBI Taxonomy" id="46190"/>
    <lineage>
        <taxon>Bacteria</taxon>
        <taxon>Bacillati</taxon>
        <taxon>Actinomycetota</taxon>
        <taxon>Actinomycetes</taxon>
        <taxon>Streptosporangiales</taxon>
        <taxon>Streptosporangiaceae</taxon>
        <taxon>Streptosporangium</taxon>
    </lineage>
</organism>
<dbReference type="InterPro" id="IPR042099">
    <property type="entry name" value="ANL_N_sf"/>
</dbReference>
<dbReference type="RefSeq" id="WP_344747162.1">
    <property type="nucleotide sequence ID" value="NZ_BAAAWW010000118.1"/>
</dbReference>
<sequence length="1048" mass="112566">MPDQGSVHELFAVRAQARPDAPAVISGTRTLTYGELDARANGVAWLLKDSGVGPDVPVAVCVERSPHMVVGLLGVLKAGGAYVPLDPQYPAERNRFVLEDTGAPVVLTTRTLARGLTNGRARIVLLDELGPDAARTEGPPPTAGPRDVAYVIYTSGSTGKPKGVMVEHAALTSHLGAIAEAFGCTEDDRTLVSVSAAFDVSIEQMLTPLVCGATAVIRPDDVVAPQDVIRYVREHSVTVLNMTPVYLEAVLRESTDLDTVRLVVSGGDVIRSGIVHAARTGLAGKRVLNVYGPTEATITALVQDVSEVAEGDPVPIGRPVPRTRVHLVGEDGAEVGPGEVGEIVIGGDRVARGYLNRPELTERQFVPDRFGPPGGRLYRTGDLGRWSPGGSLEFLGRADDQVKIRGYRIALGEVESALAALPGVSGAVVVARSDAAGDARLIGYVTTTAEAGETAEPRRALQAVLPAYMVPAAVVELDTFPLTPNGKIDRNALPEPAPVRSASAEPPAEPATPAEALLAAIWAEVLQVDSVGVHDNFFDLGGHSLLAFRLASRVSAATGKEVPLRAVFEHPTVAGMAAATGSLQPAVDSAPAPTRCHGRIEGPLSAGQERLWIIQSLDPSGYHYNVPSLWHLTGEVDAEALEEALDALVRRHEILRTLFVPGEDGPRQVVQPADAVRFRLSREPVGFPPGGPADAIPEEVRAFAEEPFDLGTAPLVRARLFTDHRHPGDVLFLLVFHHIAIDGSSLPTVMRDLEALYRQAAGEPRDELAEPGLQFLDFAVWARDQSAGESDLHLAYWRERLKDLATLELPIDRPRPPYWSGHGASVEFTLSAEVVLGLRSLCAEESSSSFMVLLAAFKVVLARWSGQGDIAVGAAMTGRSLPELEELVGFLTDTVVLRCAVSDERTFRDVLGDVRAATLGAMRHNLVSYGQVVEELQPERHLDRNPVFQVFFSYETQNDMPRWEPPRARATCLHWPMSSSKFDIDLTCVESKERISCSLTYATDLFDAASVERFSGDLRSLLRFLADGGGADATIAEWHSSSPVELRR</sequence>
<dbReference type="InterPro" id="IPR009081">
    <property type="entry name" value="PP-bd_ACP"/>
</dbReference>
<feature type="compositionally biased region" description="Low complexity" evidence="4">
    <location>
        <begin position="498"/>
        <end position="509"/>
    </location>
</feature>
<dbReference type="Proteomes" id="UP001589610">
    <property type="component" value="Unassembled WGS sequence"/>
</dbReference>
<dbReference type="CDD" id="cd05930">
    <property type="entry name" value="A_NRPS"/>
    <property type="match status" value="1"/>
</dbReference>